<evidence type="ECO:0000313" key="1">
    <source>
        <dbReference type="EMBL" id="KON34676.1"/>
    </source>
</evidence>
<comment type="caution">
    <text evidence="1">The sequence shown here is derived from an EMBL/GenBank/DDBJ whole genome shotgun (WGS) entry which is preliminary data.</text>
</comment>
<evidence type="ECO:0000313" key="2">
    <source>
        <dbReference type="Proteomes" id="UP000037237"/>
    </source>
</evidence>
<dbReference type="EMBL" id="LFWU01000001">
    <property type="protein sequence ID" value="KON34676.1"/>
    <property type="molecule type" value="Genomic_DNA"/>
</dbReference>
<reference evidence="1 2" key="1">
    <citation type="submission" date="2015-06" db="EMBL/GenBank/DDBJ databases">
        <title>New insights into the roles of widespread benthic archaea in carbon and nitrogen cycling.</title>
        <authorList>
            <person name="Lazar C.S."/>
            <person name="Baker B.J."/>
            <person name="Seitz K.W."/>
            <person name="Hyde A.S."/>
            <person name="Dick G.J."/>
            <person name="Hinrichs K.-U."/>
            <person name="Teske A.P."/>
        </authorList>
    </citation>
    <scope>NUCLEOTIDE SEQUENCE [LARGE SCALE GENOMIC DNA]</scope>
    <source>
        <strain evidence="1">SG8-32-1</strain>
    </source>
</reference>
<gene>
    <name evidence="1" type="ORF">AC477_00070</name>
</gene>
<proteinExistence type="predicted"/>
<dbReference type="AlphaFoldDB" id="A0A0M0C2R6"/>
<dbReference type="Proteomes" id="UP000037237">
    <property type="component" value="Unassembled WGS sequence"/>
</dbReference>
<accession>A0A0M0C2R6</accession>
<organism evidence="1 2">
    <name type="scientific">miscellaneous Crenarchaeota group-1 archaeon SG8-32-1</name>
    <dbReference type="NCBI Taxonomy" id="1685124"/>
    <lineage>
        <taxon>Archaea</taxon>
        <taxon>Candidatus Bathyarchaeota</taxon>
        <taxon>MCG-1</taxon>
    </lineage>
</organism>
<sequence>MVSNIFDNGFGHNPNVFKDYDVIRCVHCDQVIKVPKIAMSFVCPYCEGIIEFEEEEVVDN</sequence>
<name>A0A0M0C2R6_9ARCH</name>
<protein>
    <submittedName>
        <fullName evidence="1">Uncharacterized protein</fullName>
    </submittedName>
</protein>